<accession>A0A8J6EIE1</accession>
<evidence type="ECO:0000313" key="1">
    <source>
        <dbReference type="EMBL" id="KAG9469591.1"/>
    </source>
</evidence>
<organism evidence="1 2">
    <name type="scientific">Eleutherodactylus coqui</name>
    <name type="common">Puerto Rican coqui</name>
    <dbReference type="NCBI Taxonomy" id="57060"/>
    <lineage>
        <taxon>Eukaryota</taxon>
        <taxon>Metazoa</taxon>
        <taxon>Chordata</taxon>
        <taxon>Craniata</taxon>
        <taxon>Vertebrata</taxon>
        <taxon>Euteleostomi</taxon>
        <taxon>Amphibia</taxon>
        <taxon>Batrachia</taxon>
        <taxon>Anura</taxon>
        <taxon>Neobatrachia</taxon>
        <taxon>Hyloidea</taxon>
        <taxon>Eleutherodactylidae</taxon>
        <taxon>Eleutherodactylinae</taxon>
        <taxon>Eleutherodactylus</taxon>
        <taxon>Eleutherodactylus</taxon>
    </lineage>
</organism>
<name>A0A8J6EIE1_ELECQ</name>
<gene>
    <name evidence="1" type="ORF">GDO78_020143</name>
</gene>
<protein>
    <submittedName>
        <fullName evidence="1">Uncharacterized protein</fullName>
    </submittedName>
</protein>
<comment type="caution">
    <text evidence="1">The sequence shown here is derived from an EMBL/GenBank/DDBJ whole genome shotgun (WGS) entry which is preliminary data.</text>
</comment>
<evidence type="ECO:0000313" key="2">
    <source>
        <dbReference type="Proteomes" id="UP000770717"/>
    </source>
</evidence>
<dbReference type="EMBL" id="WNTK01000479">
    <property type="protein sequence ID" value="KAG9469591.1"/>
    <property type="molecule type" value="Genomic_DNA"/>
</dbReference>
<dbReference type="Proteomes" id="UP000770717">
    <property type="component" value="Unassembled WGS sequence"/>
</dbReference>
<dbReference type="AlphaFoldDB" id="A0A8J6EIE1"/>
<reference evidence="1" key="1">
    <citation type="thesis" date="2020" institute="ProQuest LLC" country="789 East Eisenhower Parkway, Ann Arbor, MI, USA">
        <title>Comparative Genomics and Chromosome Evolution.</title>
        <authorList>
            <person name="Mudd A.B."/>
        </authorList>
    </citation>
    <scope>NUCLEOTIDE SEQUENCE</scope>
    <source>
        <strain evidence="1">HN-11 Male</strain>
        <tissue evidence="1">Kidney and liver</tissue>
    </source>
</reference>
<sequence>MPFTTTFALGDLYMILIHCWNMGPNPKRARQASRKAHSSESKAFAMSNETKAQGILCCFPSCMAVWTLRIFIVVDFPGMKPVWSGWTMDRIT</sequence>
<proteinExistence type="predicted"/>
<keyword evidence="2" id="KW-1185">Reference proteome</keyword>